<accession>A0A433VNG2</accession>
<feature type="transmembrane region" description="Helical" evidence="1">
    <location>
        <begin position="386"/>
        <end position="409"/>
    </location>
</feature>
<feature type="transmembrane region" description="Helical" evidence="1">
    <location>
        <begin position="415"/>
        <end position="432"/>
    </location>
</feature>
<dbReference type="Pfam" id="PF00069">
    <property type="entry name" value="Pkinase"/>
    <property type="match status" value="1"/>
</dbReference>
<sequence>MNLCINPNCDKPQNSDSNRFCANCGSELLLAGRYRVLRQLDSCISGDTYEVKEVGSDICKVLQVLTVDKPQVVESFEKTATALKVIDYPGIPKVEANDYFIYLPRDKAVRLHCLIMQKIEGLNLYEYLAQSDNNHINEQLAVKWLQQAVNIIQHLHNHNLLHLRINPSNFIVKADDDNLGLIGFGQPHIQSEKVIYKAIIAYTPPEQLYGNVVPQSDIFAVARVFAFLVTGKDPSKHLHIYEPSSNEKTWRHYASQISPKLLDLLDTMMDEVPMQRPDTDSILKILTSQQAPYIELPNSVKPSLSIKWGKFEINFLLSWVLATITGVMIGGLIGFIIGFATEFMVGAITKNVTIGYISGGAIFGLITGILVGAAQSLVLHQHDYKYKWWMLVTILGFTIEGILSVLTGYGAKGEMIIIPSFAVGIFQWLVLLQYVRRAYWWVLVSSVSGAVGIGAYKAVQYFLGNAYSIFGGILGLVGFGLITGIFILLSWKD</sequence>
<evidence type="ECO:0000313" key="4">
    <source>
        <dbReference type="Proteomes" id="UP000271624"/>
    </source>
</evidence>
<keyword evidence="1" id="KW-0812">Transmembrane</keyword>
<gene>
    <name evidence="3" type="ORF">DSM106972_018900</name>
</gene>
<dbReference type="Proteomes" id="UP000271624">
    <property type="component" value="Unassembled WGS sequence"/>
</dbReference>
<feature type="domain" description="Protein kinase" evidence="2">
    <location>
        <begin position="34"/>
        <end position="294"/>
    </location>
</feature>
<dbReference type="PANTHER" id="PTHR24362">
    <property type="entry name" value="SERINE/THREONINE-PROTEIN KINASE NEK"/>
    <property type="match status" value="1"/>
</dbReference>
<dbReference type="SMART" id="SM00220">
    <property type="entry name" value="S_TKc"/>
    <property type="match status" value="1"/>
</dbReference>
<keyword evidence="4" id="KW-1185">Reference proteome</keyword>
<feature type="transmembrane region" description="Helical" evidence="1">
    <location>
        <begin position="469"/>
        <end position="491"/>
    </location>
</feature>
<dbReference type="RefSeq" id="WP_127080518.1">
    <property type="nucleotide sequence ID" value="NZ_RSCL01000004.1"/>
</dbReference>
<dbReference type="GO" id="GO:0004672">
    <property type="term" value="F:protein kinase activity"/>
    <property type="evidence" value="ECO:0007669"/>
    <property type="project" value="InterPro"/>
</dbReference>
<dbReference type="OrthoDB" id="502056at2"/>
<feature type="transmembrane region" description="Helical" evidence="1">
    <location>
        <begin position="315"/>
        <end position="341"/>
    </location>
</feature>
<comment type="caution">
    <text evidence="3">The sequence shown here is derived from an EMBL/GenBank/DDBJ whole genome shotgun (WGS) entry which is preliminary data.</text>
</comment>
<name>A0A433VNG2_9CYAN</name>
<evidence type="ECO:0000313" key="3">
    <source>
        <dbReference type="EMBL" id="RUT07630.1"/>
    </source>
</evidence>
<dbReference type="AlphaFoldDB" id="A0A433VNG2"/>
<reference evidence="3" key="2">
    <citation type="journal article" date="2019" name="Genome Biol. Evol.">
        <title>Day and night: Metabolic profiles and evolutionary relationships of six axenic non-marine cyanobacteria.</title>
        <authorList>
            <person name="Will S.E."/>
            <person name="Henke P."/>
            <person name="Boedeker C."/>
            <person name="Huang S."/>
            <person name="Brinkmann H."/>
            <person name="Rohde M."/>
            <person name="Jarek M."/>
            <person name="Friedl T."/>
            <person name="Seufert S."/>
            <person name="Schumacher M."/>
            <person name="Overmann J."/>
            <person name="Neumann-Schaal M."/>
            <person name="Petersen J."/>
        </authorList>
    </citation>
    <scope>NUCLEOTIDE SEQUENCE [LARGE SCALE GENOMIC DNA]</scope>
    <source>
        <strain evidence="3">PCC 7102</strain>
    </source>
</reference>
<dbReference type="SUPFAM" id="SSF56112">
    <property type="entry name" value="Protein kinase-like (PK-like)"/>
    <property type="match status" value="1"/>
</dbReference>
<dbReference type="PANTHER" id="PTHR24362:SF309">
    <property type="entry name" value="PROTEIN KINASE DOMAIN-CONTAINING PROTEIN"/>
    <property type="match status" value="1"/>
</dbReference>
<evidence type="ECO:0000256" key="1">
    <source>
        <dbReference type="SAM" id="Phobius"/>
    </source>
</evidence>
<keyword evidence="1" id="KW-1133">Transmembrane helix</keyword>
<dbReference type="PROSITE" id="PS50011">
    <property type="entry name" value="PROTEIN_KINASE_DOM"/>
    <property type="match status" value="1"/>
</dbReference>
<dbReference type="NCBIfam" id="NF045510">
    <property type="entry name" value="4Cys_prefix_kin"/>
    <property type="match status" value="1"/>
</dbReference>
<proteinExistence type="predicted"/>
<feature type="transmembrane region" description="Helical" evidence="1">
    <location>
        <begin position="353"/>
        <end position="374"/>
    </location>
</feature>
<feature type="transmembrane region" description="Helical" evidence="1">
    <location>
        <begin position="439"/>
        <end position="463"/>
    </location>
</feature>
<dbReference type="Gene3D" id="3.30.200.20">
    <property type="entry name" value="Phosphorylase Kinase, domain 1"/>
    <property type="match status" value="1"/>
</dbReference>
<dbReference type="GO" id="GO:0005524">
    <property type="term" value="F:ATP binding"/>
    <property type="evidence" value="ECO:0007669"/>
    <property type="project" value="InterPro"/>
</dbReference>
<evidence type="ECO:0000259" key="2">
    <source>
        <dbReference type="PROSITE" id="PS50011"/>
    </source>
</evidence>
<dbReference type="InterPro" id="IPR011009">
    <property type="entry name" value="Kinase-like_dom_sf"/>
</dbReference>
<reference evidence="3" key="1">
    <citation type="submission" date="2018-12" db="EMBL/GenBank/DDBJ databases">
        <authorList>
            <person name="Will S."/>
            <person name="Neumann-Schaal M."/>
            <person name="Henke P."/>
        </authorList>
    </citation>
    <scope>NUCLEOTIDE SEQUENCE</scope>
    <source>
        <strain evidence="3">PCC 7102</strain>
    </source>
</reference>
<dbReference type="EMBL" id="RSCL01000004">
    <property type="protein sequence ID" value="RUT07630.1"/>
    <property type="molecule type" value="Genomic_DNA"/>
</dbReference>
<organism evidence="3 4">
    <name type="scientific">Dulcicalothrix desertica PCC 7102</name>
    <dbReference type="NCBI Taxonomy" id="232991"/>
    <lineage>
        <taxon>Bacteria</taxon>
        <taxon>Bacillati</taxon>
        <taxon>Cyanobacteriota</taxon>
        <taxon>Cyanophyceae</taxon>
        <taxon>Nostocales</taxon>
        <taxon>Calotrichaceae</taxon>
        <taxon>Dulcicalothrix</taxon>
    </lineage>
</organism>
<dbReference type="InterPro" id="IPR000719">
    <property type="entry name" value="Prot_kinase_dom"/>
</dbReference>
<keyword evidence="1" id="KW-0472">Membrane</keyword>
<dbReference type="Gene3D" id="1.10.510.10">
    <property type="entry name" value="Transferase(Phosphotransferase) domain 1"/>
    <property type="match status" value="1"/>
</dbReference>
<protein>
    <recommendedName>
        <fullName evidence="2">Protein kinase domain-containing protein</fullName>
    </recommendedName>
</protein>